<dbReference type="PANTHER" id="PTHR34582">
    <property type="entry name" value="UPF0702 TRANSMEMBRANE PROTEIN YCAP"/>
    <property type="match status" value="1"/>
</dbReference>
<protein>
    <submittedName>
        <fullName evidence="9">Uncharacterized membrane protein YcaP (DUF421 family)</fullName>
    </submittedName>
</protein>
<evidence type="ECO:0000256" key="7">
    <source>
        <dbReference type="SAM" id="Phobius"/>
    </source>
</evidence>
<accession>A0A2V2ZCF0</accession>
<keyword evidence="3" id="KW-1003">Cell membrane</keyword>
<comment type="subcellular location">
    <subcellularLocation>
        <location evidence="1">Cell membrane</location>
        <topology evidence="1">Multi-pass membrane protein</topology>
    </subcellularLocation>
</comment>
<evidence type="ECO:0000259" key="8">
    <source>
        <dbReference type="Pfam" id="PF04239"/>
    </source>
</evidence>
<evidence type="ECO:0000256" key="5">
    <source>
        <dbReference type="ARBA" id="ARBA00022989"/>
    </source>
</evidence>
<evidence type="ECO:0000256" key="4">
    <source>
        <dbReference type="ARBA" id="ARBA00022692"/>
    </source>
</evidence>
<evidence type="ECO:0000256" key="1">
    <source>
        <dbReference type="ARBA" id="ARBA00004651"/>
    </source>
</evidence>
<feature type="transmembrane region" description="Helical" evidence="7">
    <location>
        <begin position="55"/>
        <end position="75"/>
    </location>
</feature>
<dbReference type="Proteomes" id="UP000247150">
    <property type="component" value="Unassembled WGS sequence"/>
</dbReference>
<organism evidence="9 10">
    <name type="scientific">Cytobacillus oceanisediminis</name>
    <dbReference type="NCBI Taxonomy" id="665099"/>
    <lineage>
        <taxon>Bacteria</taxon>
        <taxon>Bacillati</taxon>
        <taxon>Bacillota</taxon>
        <taxon>Bacilli</taxon>
        <taxon>Bacillales</taxon>
        <taxon>Bacillaceae</taxon>
        <taxon>Cytobacillus</taxon>
    </lineage>
</organism>
<evidence type="ECO:0000256" key="2">
    <source>
        <dbReference type="ARBA" id="ARBA00006448"/>
    </source>
</evidence>
<comment type="caution">
    <text evidence="9">The sequence shown here is derived from an EMBL/GenBank/DDBJ whole genome shotgun (WGS) entry which is preliminary data.</text>
</comment>
<proteinExistence type="inferred from homology"/>
<feature type="transmembrane region" description="Helical" evidence="7">
    <location>
        <begin position="6"/>
        <end position="24"/>
    </location>
</feature>
<dbReference type="Pfam" id="PF04239">
    <property type="entry name" value="DUF421"/>
    <property type="match status" value="1"/>
</dbReference>
<dbReference type="InterPro" id="IPR023090">
    <property type="entry name" value="UPF0702_alpha/beta_dom_sf"/>
</dbReference>
<dbReference type="AlphaFoldDB" id="A0A2V2ZCF0"/>
<comment type="similarity">
    <text evidence="2">Belongs to the UPF0702 family.</text>
</comment>
<feature type="domain" description="YetF C-terminal" evidence="8">
    <location>
        <begin position="78"/>
        <end position="152"/>
    </location>
</feature>
<dbReference type="GO" id="GO:0005886">
    <property type="term" value="C:plasma membrane"/>
    <property type="evidence" value="ECO:0007669"/>
    <property type="project" value="UniProtKB-SubCell"/>
</dbReference>
<feature type="transmembrane region" description="Helical" evidence="7">
    <location>
        <begin position="31"/>
        <end position="49"/>
    </location>
</feature>
<dbReference type="InterPro" id="IPR007353">
    <property type="entry name" value="DUF421"/>
</dbReference>
<dbReference type="PANTHER" id="PTHR34582:SF2">
    <property type="entry name" value="UPF0702 TRANSMEMBRANE PROTEIN YDFR"/>
    <property type="match status" value="1"/>
</dbReference>
<dbReference type="EMBL" id="QGTW01000024">
    <property type="protein sequence ID" value="PWW17628.1"/>
    <property type="molecule type" value="Genomic_DNA"/>
</dbReference>
<reference evidence="9 10" key="1">
    <citation type="submission" date="2018-05" db="EMBL/GenBank/DDBJ databases">
        <title>Freshwater and sediment microbial communities from various areas in North America, analyzing microbe dynamics in response to fracking.</title>
        <authorList>
            <person name="Lamendella R."/>
        </authorList>
    </citation>
    <scope>NUCLEOTIDE SEQUENCE [LARGE SCALE GENOMIC DNA]</scope>
    <source>
        <strain evidence="9 10">15_TX</strain>
    </source>
</reference>
<keyword evidence="4 7" id="KW-0812">Transmembrane</keyword>
<dbReference type="OrthoDB" id="1796697at2"/>
<evidence type="ECO:0000313" key="10">
    <source>
        <dbReference type="Proteomes" id="UP000247150"/>
    </source>
</evidence>
<evidence type="ECO:0000313" key="9">
    <source>
        <dbReference type="EMBL" id="PWW17628.1"/>
    </source>
</evidence>
<keyword evidence="6 7" id="KW-0472">Membrane</keyword>
<gene>
    <name evidence="9" type="ORF">DFO73_12430</name>
</gene>
<keyword evidence="5 7" id="KW-1133">Transmembrane helix</keyword>
<dbReference type="RefSeq" id="WP_110067723.1">
    <property type="nucleotide sequence ID" value="NZ_QGTW01000024.1"/>
</dbReference>
<dbReference type="Gene3D" id="3.30.240.20">
    <property type="entry name" value="bsu07140 like domains"/>
    <property type="match status" value="1"/>
</dbReference>
<evidence type="ECO:0000256" key="6">
    <source>
        <dbReference type="ARBA" id="ARBA00023136"/>
    </source>
</evidence>
<sequence length="208" mass="23557">MQLDWIWEPILVVIGGTLLLRLAGRKSISQMTLAQVVIMIGIGSLLIEPVSGDSIWTTLAVGLILVLTLIIMEYVQIKSDKFEKFITGQSKIIIEEGQLNEENLRKLRFTVDQLEMKLRQHNVAVISDVRWATLEPNGQVGYELKEEAQPVTKKEFQQLQADVQQLINLLEPAFAKGFSIHILPENKEDIFTEVAEEFPKDNIPGHLQ</sequence>
<name>A0A2V2ZCF0_9BACI</name>
<evidence type="ECO:0000256" key="3">
    <source>
        <dbReference type="ARBA" id="ARBA00022475"/>
    </source>
</evidence>